<comment type="caution">
    <text evidence="3">The sequence shown here is derived from an EMBL/GenBank/DDBJ whole genome shotgun (WGS) entry which is preliminary data.</text>
</comment>
<gene>
    <name evidence="3" type="ORF">ACAOBT_LOCUS3292</name>
</gene>
<dbReference type="SMART" id="SM00595">
    <property type="entry name" value="MADF"/>
    <property type="match status" value="1"/>
</dbReference>
<sequence length="381" mass="43155">MGTRSVETGNASTLGCYRPIRVNSDRVLLLRADSDHCGYIKMASNVNVQPLRKKRWSERDTLKFVELYEAEEVLWNVRLSSYKNKDARNAALQRIINNLNIERTTIQDINTKINNIRSTYSQEKMKIKKLQGTGSGADDIYTPSVPWFEIADRFLSEIIKPRKTFQNLVQFDESSFPSPDALSEIPSQEVPVLPDIPHSPDIPTSPPSDLCAHPSPNSSHFTVPPHPARKRAKRALPQHIEKSIETLQSIKNQALCNREVEDEFYYFGKNIASQLRQPPLTDAQTEILNLLRMKRQHILQQTSSSSYSPQSECFIEIPEHVDIFDAGQNIPIRVLKTYTPPNTVIQATGSENDVRAENILEEAIRNIPTISEDAVPEDPGK</sequence>
<feature type="region of interest" description="Disordered" evidence="1">
    <location>
        <begin position="202"/>
        <end position="226"/>
    </location>
</feature>
<dbReference type="EMBL" id="CAKOFQ010006683">
    <property type="protein sequence ID" value="CAH1959653.1"/>
    <property type="molecule type" value="Genomic_DNA"/>
</dbReference>
<protein>
    <recommendedName>
        <fullName evidence="2">MADF domain-containing protein</fullName>
    </recommendedName>
</protein>
<evidence type="ECO:0000259" key="2">
    <source>
        <dbReference type="PROSITE" id="PS51029"/>
    </source>
</evidence>
<organism evidence="3 4">
    <name type="scientific">Acanthoscelides obtectus</name>
    <name type="common">Bean weevil</name>
    <name type="synonym">Bruchus obtectus</name>
    <dbReference type="NCBI Taxonomy" id="200917"/>
    <lineage>
        <taxon>Eukaryota</taxon>
        <taxon>Metazoa</taxon>
        <taxon>Ecdysozoa</taxon>
        <taxon>Arthropoda</taxon>
        <taxon>Hexapoda</taxon>
        <taxon>Insecta</taxon>
        <taxon>Pterygota</taxon>
        <taxon>Neoptera</taxon>
        <taxon>Endopterygota</taxon>
        <taxon>Coleoptera</taxon>
        <taxon>Polyphaga</taxon>
        <taxon>Cucujiformia</taxon>
        <taxon>Chrysomeloidea</taxon>
        <taxon>Chrysomelidae</taxon>
        <taxon>Bruchinae</taxon>
        <taxon>Bruchini</taxon>
        <taxon>Acanthoscelides</taxon>
    </lineage>
</organism>
<dbReference type="Pfam" id="PF10545">
    <property type="entry name" value="MADF_DNA_bdg"/>
    <property type="match status" value="1"/>
</dbReference>
<keyword evidence="4" id="KW-1185">Reference proteome</keyword>
<dbReference type="Proteomes" id="UP001152888">
    <property type="component" value="Unassembled WGS sequence"/>
</dbReference>
<evidence type="ECO:0000313" key="3">
    <source>
        <dbReference type="EMBL" id="CAH1959653.1"/>
    </source>
</evidence>
<reference evidence="3" key="1">
    <citation type="submission" date="2022-03" db="EMBL/GenBank/DDBJ databases">
        <authorList>
            <person name="Sayadi A."/>
        </authorList>
    </citation>
    <scope>NUCLEOTIDE SEQUENCE</scope>
</reference>
<dbReference type="PANTHER" id="PTHR21505">
    <property type="entry name" value="MADF DOMAIN-CONTAINING PROTEIN-RELATED"/>
    <property type="match status" value="1"/>
</dbReference>
<proteinExistence type="predicted"/>
<dbReference type="PANTHER" id="PTHR21505:SF8">
    <property type="entry name" value="DPT-YFP REPRESSOR BY OVEREXPRESSION, ISOFORM D-RELATED"/>
    <property type="match status" value="1"/>
</dbReference>
<dbReference type="AlphaFoldDB" id="A0A9P0JWZ4"/>
<name>A0A9P0JWZ4_ACAOB</name>
<dbReference type="PROSITE" id="PS51029">
    <property type="entry name" value="MADF"/>
    <property type="match status" value="1"/>
</dbReference>
<dbReference type="InterPro" id="IPR006578">
    <property type="entry name" value="MADF-dom"/>
</dbReference>
<evidence type="ECO:0000313" key="4">
    <source>
        <dbReference type="Proteomes" id="UP001152888"/>
    </source>
</evidence>
<accession>A0A9P0JWZ4</accession>
<feature type="domain" description="MADF" evidence="2">
    <location>
        <begin position="63"/>
        <end position="160"/>
    </location>
</feature>
<dbReference type="OrthoDB" id="8190343at2759"/>
<evidence type="ECO:0000256" key="1">
    <source>
        <dbReference type="SAM" id="MobiDB-lite"/>
    </source>
</evidence>